<comment type="caution">
    <text evidence="1">The sequence shown here is derived from an EMBL/GenBank/DDBJ whole genome shotgun (WGS) entry which is preliminary data.</text>
</comment>
<gene>
    <name evidence="1" type="ORF">HMPREF0663_11841</name>
</gene>
<dbReference type="Proteomes" id="UP000005580">
    <property type="component" value="Unassembled WGS sequence"/>
</dbReference>
<keyword evidence="2" id="KW-1185">Reference proteome</keyword>
<name>E7RRP0_9BACT</name>
<proteinExistence type="predicted"/>
<accession>E7RRP0</accession>
<evidence type="ECO:0000313" key="2">
    <source>
        <dbReference type="Proteomes" id="UP000005580"/>
    </source>
</evidence>
<protein>
    <submittedName>
        <fullName evidence="1">Uncharacterized protein</fullName>
    </submittedName>
</protein>
<organism evidence="1 2">
    <name type="scientific">Hoylesella oralis ATCC 33269</name>
    <dbReference type="NCBI Taxonomy" id="873533"/>
    <lineage>
        <taxon>Bacteria</taxon>
        <taxon>Pseudomonadati</taxon>
        <taxon>Bacteroidota</taxon>
        <taxon>Bacteroidia</taxon>
        <taxon>Bacteroidales</taxon>
        <taxon>Prevotellaceae</taxon>
        <taxon>Hoylesella</taxon>
    </lineage>
</organism>
<reference evidence="1" key="1">
    <citation type="submission" date="2011-01" db="EMBL/GenBank/DDBJ databases">
        <authorList>
            <person name="Muzny D."/>
            <person name="Qin X."/>
            <person name="Buhay C."/>
            <person name="Dugan-Rocha S."/>
            <person name="Ding Y."/>
            <person name="Chen G."/>
            <person name="Hawes A."/>
            <person name="Holder M."/>
            <person name="Jhangiani S."/>
            <person name="Johnson A."/>
            <person name="Khan Z."/>
            <person name="Li Z."/>
            <person name="Liu W."/>
            <person name="Liu X."/>
            <person name="Perez L."/>
            <person name="Shen H."/>
            <person name="Wang Q."/>
            <person name="Watt J."/>
            <person name="Xi L."/>
            <person name="Xin Y."/>
            <person name="Zhou J."/>
            <person name="Deng J."/>
            <person name="Jiang H."/>
            <person name="Liu Y."/>
            <person name="Qu J."/>
            <person name="Song X.-Z."/>
            <person name="Zhang L."/>
            <person name="Villasana D."/>
            <person name="Johnson A."/>
            <person name="Liu J."/>
            <person name="Liyanage D."/>
            <person name="Lorensuhewa L."/>
            <person name="Robinson T."/>
            <person name="Song A."/>
            <person name="Song B.-B."/>
            <person name="Dinh H."/>
            <person name="Thornton R."/>
            <person name="Coyle M."/>
            <person name="Francisco L."/>
            <person name="Jackson L."/>
            <person name="Javaid M."/>
            <person name="Korchina V."/>
            <person name="Kovar C."/>
            <person name="Mata R."/>
            <person name="Mathew T."/>
            <person name="Ngo R."/>
            <person name="Nguyen L."/>
            <person name="Nguyen N."/>
            <person name="Okwuonu G."/>
            <person name="Ongeri F."/>
            <person name="Pham C."/>
            <person name="Simmons D."/>
            <person name="Wilczek-Boney K."/>
            <person name="Hale W."/>
            <person name="Jakkamsetti A."/>
            <person name="Pham P."/>
            <person name="Ruth R."/>
            <person name="San Lucas F."/>
            <person name="Warren J."/>
            <person name="Zhang J."/>
            <person name="Zhao Z."/>
            <person name="Zhou C."/>
            <person name="Zhu D."/>
            <person name="Lee S."/>
            <person name="Bess C."/>
            <person name="Blankenburg K."/>
            <person name="Forbes L."/>
            <person name="Fu Q."/>
            <person name="Gubbala S."/>
            <person name="Hirani K."/>
            <person name="Jayaseelan J.C."/>
            <person name="Lara F."/>
            <person name="Munidasa M."/>
            <person name="Palculict T."/>
            <person name="Patil S."/>
            <person name="Pu L.-L."/>
            <person name="Saada N."/>
            <person name="Tang L."/>
            <person name="Weissenberger G."/>
            <person name="Zhu Y."/>
            <person name="Hemphill L."/>
            <person name="Shang Y."/>
            <person name="Youmans B."/>
            <person name="Ayvaz T."/>
            <person name="Ross M."/>
            <person name="Santibanez J."/>
            <person name="Aqrawi P."/>
            <person name="Gross S."/>
            <person name="Joshi V."/>
            <person name="Fowler G."/>
            <person name="Nazareth L."/>
            <person name="Reid J."/>
            <person name="Worley K."/>
            <person name="Petrosino J."/>
            <person name="Highlander S."/>
            <person name="Gibbs R."/>
        </authorList>
    </citation>
    <scope>NUCLEOTIDE SEQUENCE [LARGE SCALE GENOMIC DNA]</scope>
    <source>
        <strain evidence="1">ATCC 33269</strain>
    </source>
</reference>
<sequence>MLIGTNVHEQIINNIGIGKIPMPIIVKSILKVYVRTYWV</sequence>
<dbReference type="AlphaFoldDB" id="E7RRP0"/>
<evidence type="ECO:0000313" key="1">
    <source>
        <dbReference type="EMBL" id="EFZ36928.1"/>
    </source>
</evidence>
<dbReference type="EMBL" id="AEPE02000005">
    <property type="protein sequence ID" value="EFZ36928.1"/>
    <property type="molecule type" value="Genomic_DNA"/>
</dbReference>
<dbReference type="HOGENOM" id="CLU_3314798_0_0_10"/>